<gene>
    <name evidence="1" type="ORF">WUBG_18022</name>
</gene>
<dbReference type="Proteomes" id="UP000004810">
    <property type="component" value="Unassembled WGS sequence"/>
</dbReference>
<accession>J9E6W7</accession>
<evidence type="ECO:0000313" key="2">
    <source>
        <dbReference type="Proteomes" id="UP000004810"/>
    </source>
</evidence>
<dbReference type="AlphaFoldDB" id="J9E6W7"/>
<evidence type="ECO:0000313" key="1">
    <source>
        <dbReference type="EMBL" id="EJW71069.1"/>
    </source>
</evidence>
<dbReference type="SUPFAM" id="SSF47923">
    <property type="entry name" value="Ypt/Rab-GAP domain of gyp1p"/>
    <property type="match status" value="1"/>
</dbReference>
<name>J9E6W7_WUCBA</name>
<protein>
    <submittedName>
        <fullName evidence="1">Uncharacterized protein</fullName>
    </submittedName>
</protein>
<reference evidence="2" key="1">
    <citation type="submission" date="2012-08" db="EMBL/GenBank/DDBJ databases">
        <title>The Genome Sequence of Wuchereria bancrofti.</title>
        <authorList>
            <person name="Nutman T.B."/>
            <person name="Fink D.L."/>
            <person name="Russ C."/>
            <person name="Young S."/>
            <person name="Zeng Q."/>
            <person name="Koehrsen M."/>
            <person name="Alvarado L."/>
            <person name="Berlin A."/>
            <person name="Chapman S.B."/>
            <person name="Chen Z."/>
            <person name="Freedman E."/>
            <person name="Gellesch M."/>
            <person name="Goldberg J."/>
            <person name="Griggs A."/>
            <person name="Gujja S."/>
            <person name="Heilman E.R."/>
            <person name="Heiman D."/>
            <person name="Hepburn T."/>
            <person name="Howarth C."/>
            <person name="Jen D."/>
            <person name="Larson L."/>
            <person name="Lewis B."/>
            <person name="Mehta T."/>
            <person name="Park D."/>
            <person name="Pearson M."/>
            <person name="Roberts A."/>
            <person name="Saif S."/>
            <person name="Shea T."/>
            <person name="Shenoy N."/>
            <person name="Sisk P."/>
            <person name="Stolte C."/>
            <person name="Sykes S."/>
            <person name="Walk T."/>
            <person name="White J."/>
            <person name="Yandava C."/>
            <person name="Haas B."/>
            <person name="Henn M.R."/>
            <person name="Nusbaum C."/>
            <person name="Birren B."/>
        </authorList>
    </citation>
    <scope>NUCLEOTIDE SEQUENCE [LARGE SCALE GENOMIC DNA]</scope>
    <source>
        <strain evidence="2">NA</strain>
    </source>
</reference>
<dbReference type="EMBL" id="ADBV01019606">
    <property type="protein sequence ID" value="EJW71069.1"/>
    <property type="molecule type" value="Genomic_DNA"/>
</dbReference>
<organism evidence="1 2">
    <name type="scientific">Wuchereria bancrofti</name>
    <dbReference type="NCBI Taxonomy" id="6293"/>
    <lineage>
        <taxon>Eukaryota</taxon>
        <taxon>Metazoa</taxon>
        <taxon>Ecdysozoa</taxon>
        <taxon>Nematoda</taxon>
        <taxon>Chromadorea</taxon>
        <taxon>Rhabditida</taxon>
        <taxon>Spirurina</taxon>
        <taxon>Spiruromorpha</taxon>
        <taxon>Filarioidea</taxon>
        <taxon>Onchocercidae</taxon>
        <taxon>Wuchereria</taxon>
    </lineage>
</organism>
<dbReference type="InterPro" id="IPR035969">
    <property type="entry name" value="Rab-GAP_TBC_sf"/>
</dbReference>
<proteinExistence type="predicted"/>
<comment type="caution">
    <text evidence="1">The sequence shown here is derived from an EMBL/GenBank/DDBJ whole genome shotgun (WGS) entry which is preliminary data.</text>
</comment>
<sequence>MEQDHETTVDHPLNLNPDSQWNNYFKDNEVLAQIDKDVRRLCPEIDFFQRITAYPHRTFRHVSPVYDRAGDTNKKIVVPSQNIRSAAKINLSCRIRQENLYSEVPPNSHFSAGNVSSLHHISSL</sequence>